<dbReference type="InParanoid" id="V4W357"/>
<organism evidence="2 3">
    <name type="scientific">Citrus clementina</name>
    <name type="common">Clementine</name>
    <name type="synonym">Citrus deliciosa x Citrus sinensis</name>
    <dbReference type="NCBI Taxonomy" id="85681"/>
    <lineage>
        <taxon>Eukaryota</taxon>
        <taxon>Viridiplantae</taxon>
        <taxon>Streptophyta</taxon>
        <taxon>Embryophyta</taxon>
        <taxon>Tracheophyta</taxon>
        <taxon>Spermatophyta</taxon>
        <taxon>Magnoliopsida</taxon>
        <taxon>eudicotyledons</taxon>
        <taxon>Gunneridae</taxon>
        <taxon>Pentapetalae</taxon>
        <taxon>rosids</taxon>
        <taxon>malvids</taxon>
        <taxon>Sapindales</taxon>
        <taxon>Rutaceae</taxon>
        <taxon>Aurantioideae</taxon>
        <taxon>Citrus</taxon>
    </lineage>
</organism>
<name>V4W357_CITCL</name>
<dbReference type="GO" id="GO:0016020">
    <property type="term" value="C:membrane"/>
    <property type="evidence" value="ECO:0007669"/>
    <property type="project" value="TreeGrafter"/>
</dbReference>
<keyword evidence="1" id="KW-0472">Membrane</keyword>
<evidence type="ECO:0000313" key="2">
    <source>
        <dbReference type="EMBL" id="ESR60399.1"/>
    </source>
</evidence>
<protein>
    <recommendedName>
        <fullName evidence="4">SSD domain-containing protein</fullName>
    </recommendedName>
</protein>
<dbReference type="AlphaFoldDB" id="V4W357"/>
<dbReference type="Proteomes" id="UP000030687">
    <property type="component" value="Unassembled WGS sequence"/>
</dbReference>
<feature type="transmembrane region" description="Helical" evidence="1">
    <location>
        <begin position="130"/>
        <end position="160"/>
    </location>
</feature>
<evidence type="ECO:0000313" key="3">
    <source>
        <dbReference type="Proteomes" id="UP000030687"/>
    </source>
</evidence>
<feature type="transmembrane region" description="Helical" evidence="1">
    <location>
        <begin position="172"/>
        <end position="193"/>
    </location>
</feature>
<dbReference type="PANTHER" id="PTHR45727:SF8">
    <property type="entry name" value="PATCHED FAMILY PROTEIN"/>
    <property type="match status" value="1"/>
</dbReference>
<accession>V4W357</accession>
<sequence length="194" mass="21975">MESPNGTRSLLYRWSLFPWLTCIRLYITFILSLESRHTNKLCFIRWCDSSSRLNEISRASMIPELSYIAEPAASWLDDFVFVNGTYCPPDDQNLCGVGGVSKDCTTIKIFPYLVFYIFFEQYLDIWRTNLINIAVALGAIFIVFLIITSSSSFILAVSVMMVNNLLLKAVSVANLIMSIVIAVFLCTYGACFFC</sequence>
<keyword evidence="1" id="KW-1133">Transmembrane helix</keyword>
<keyword evidence="3" id="KW-1185">Reference proteome</keyword>
<gene>
    <name evidence="2" type="ORF">CICLE_v10017739mg</name>
</gene>
<evidence type="ECO:0008006" key="4">
    <source>
        <dbReference type="Google" id="ProtNLM"/>
    </source>
</evidence>
<dbReference type="eggNOG" id="KOG1933">
    <property type="taxonomic scope" value="Eukaryota"/>
</dbReference>
<proteinExistence type="predicted"/>
<dbReference type="KEGG" id="cic:CICLE_v10017739mg"/>
<dbReference type="GO" id="GO:0015918">
    <property type="term" value="P:sterol transport"/>
    <property type="evidence" value="ECO:0007669"/>
    <property type="project" value="TreeGrafter"/>
</dbReference>
<dbReference type="GO" id="GO:0032934">
    <property type="term" value="F:sterol binding"/>
    <property type="evidence" value="ECO:0007669"/>
    <property type="project" value="TreeGrafter"/>
</dbReference>
<evidence type="ECO:0000256" key="1">
    <source>
        <dbReference type="SAM" id="Phobius"/>
    </source>
</evidence>
<dbReference type="EMBL" id="KI536312">
    <property type="protein sequence ID" value="ESR60399.1"/>
    <property type="molecule type" value="Genomic_DNA"/>
</dbReference>
<dbReference type="PANTHER" id="PTHR45727">
    <property type="entry name" value="NPC INTRACELLULAR CHOLESTEROL TRANSPORTER 1"/>
    <property type="match status" value="1"/>
</dbReference>
<keyword evidence="1" id="KW-0812">Transmembrane</keyword>
<feature type="transmembrane region" description="Helical" evidence="1">
    <location>
        <begin position="12"/>
        <end position="33"/>
    </location>
</feature>
<reference evidence="2 3" key="1">
    <citation type="submission" date="2013-10" db="EMBL/GenBank/DDBJ databases">
        <authorList>
            <consortium name="International Citrus Genome Consortium"/>
            <person name="Jenkins J."/>
            <person name="Schmutz J."/>
            <person name="Prochnik S."/>
            <person name="Rokhsar D."/>
            <person name="Gmitter F."/>
            <person name="Ollitrault P."/>
            <person name="Machado M."/>
            <person name="Talon M."/>
            <person name="Wincker P."/>
            <person name="Jaillon O."/>
            <person name="Morgante M."/>
        </authorList>
    </citation>
    <scope>NUCLEOTIDE SEQUENCE</scope>
    <source>
        <strain evidence="3">cv. Clemenules</strain>
    </source>
</reference>
<dbReference type="Gramene" id="ESR60399">
    <property type="protein sequence ID" value="ESR60399"/>
    <property type="gene ID" value="CICLE_v10017739mg"/>
</dbReference>